<keyword evidence="2" id="KW-1185">Reference proteome</keyword>
<gene>
    <name evidence="1" type="ORF">PMACD_LOCUS1348</name>
</gene>
<evidence type="ECO:0000313" key="2">
    <source>
        <dbReference type="Proteomes" id="UP000663880"/>
    </source>
</evidence>
<dbReference type="Proteomes" id="UP000663880">
    <property type="component" value="Unassembled WGS sequence"/>
</dbReference>
<sequence>MEQQSSQYKSPGSGYARPCCPDSLHRKLPLHHDTLDLLLSYLSENWDDANIRSPNVVDSLKRLGRLLFKYEDKRRK</sequence>
<proteinExistence type="predicted"/>
<organism evidence="1 2">
    <name type="scientific">Pieris macdunnoughi</name>
    <dbReference type="NCBI Taxonomy" id="345717"/>
    <lineage>
        <taxon>Eukaryota</taxon>
        <taxon>Metazoa</taxon>
        <taxon>Ecdysozoa</taxon>
        <taxon>Arthropoda</taxon>
        <taxon>Hexapoda</taxon>
        <taxon>Insecta</taxon>
        <taxon>Pterygota</taxon>
        <taxon>Neoptera</taxon>
        <taxon>Endopterygota</taxon>
        <taxon>Lepidoptera</taxon>
        <taxon>Glossata</taxon>
        <taxon>Ditrysia</taxon>
        <taxon>Papilionoidea</taxon>
        <taxon>Pieridae</taxon>
        <taxon>Pierinae</taxon>
        <taxon>Pieris</taxon>
    </lineage>
</organism>
<name>A0A821M4W9_9NEOP</name>
<comment type="caution">
    <text evidence="1">The sequence shown here is derived from an EMBL/GenBank/DDBJ whole genome shotgun (WGS) entry which is preliminary data.</text>
</comment>
<protein>
    <submittedName>
        <fullName evidence="1">Uncharacterized protein</fullName>
    </submittedName>
</protein>
<accession>A0A821M4W9</accession>
<dbReference type="EMBL" id="CAJOBZ010000002">
    <property type="protein sequence ID" value="CAF4761799.1"/>
    <property type="molecule type" value="Genomic_DNA"/>
</dbReference>
<reference evidence="1" key="1">
    <citation type="submission" date="2021-02" db="EMBL/GenBank/DDBJ databases">
        <authorList>
            <person name="Steward A R."/>
        </authorList>
    </citation>
    <scope>NUCLEOTIDE SEQUENCE</scope>
</reference>
<evidence type="ECO:0000313" key="1">
    <source>
        <dbReference type="EMBL" id="CAF4761799.1"/>
    </source>
</evidence>
<dbReference type="AlphaFoldDB" id="A0A821M4W9"/>